<evidence type="ECO:0000313" key="1">
    <source>
        <dbReference type="EMBL" id="KAJ9064674.1"/>
    </source>
</evidence>
<sequence length="99" mass="10989">MSAGLISLLETNFTQIPPNLLLECLCLASKVLTSVYHKAKEMIPPIHCLDLVVTLCHIQDMLLALKRSSSTQYLATLFLTIQATLNLNKKILLPQGEIK</sequence>
<dbReference type="Proteomes" id="UP001165960">
    <property type="component" value="Unassembled WGS sequence"/>
</dbReference>
<accession>A0ACC2SQJ7</accession>
<gene>
    <name evidence="1" type="ORF">DSO57_1027953</name>
</gene>
<evidence type="ECO:0000313" key="2">
    <source>
        <dbReference type="Proteomes" id="UP001165960"/>
    </source>
</evidence>
<name>A0ACC2SQJ7_9FUNG</name>
<comment type="caution">
    <text evidence="1">The sequence shown here is derived from an EMBL/GenBank/DDBJ whole genome shotgun (WGS) entry which is preliminary data.</text>
</comment>
<reference evidence="1" key="1">
    <citation type="submission" date="2022-04" db="EMBL/GenBank/DDBJ databases">
        <title>Genome of the entomopathogenic fungus Entomophthora muscae.</title>
        <authorList>
            <person name="Elya C."/>
            <person name="Lovett B.R."/>
            <person name="Lee E."/>
            <person name="Macias A.M."/>
            <person name="Hajek A.E."/>
            <person name="De Bivort B.L."/>
            <person name="Kasson M.T."/>
            <person name="De Fine Licht H.H."/>
            <person name="Stajich J.E."/>
        </authorList>
    </citation>
    <scope>NUCLEOTIDE SEQUENCE</scope>
    <source>
        <strain evidence="1">Berkeley</strain>
    </source>
</reference>
<proteinExistence type="predicted"/>
<organism evidence="1 2">
    <name type="scientific">Entomophthora muscae</name>
    <dbReference type="NCBI Taxonomy" id="34485"/>
    <lineage>
        <taxon>Eukaryota</taxon>
        <taxon>Fungi</taxon>
        <taxon>Fungi incertae sedis</taxon>
        <taxon>Zoopagomycota</taxon>
        <taxon>Entomophthoromycotina</taxon>
        <taxon>Entomophthoromycetes</taxon>
        <taxon>Entomophthorales</taxon>
        <taxon>Entomophthoraceae</taxon>
        <taxon>Entomophthora</taxon>
    </lineage>
</organism>
<protein>
    <submittedName>
        <fullName evidence="1">Uncharacterized protein</fullName>
    </submittedName>
</protein>
<dbReference type="EMBL" id="QTSX02004434">
    <property type="protein sequence ID" value="KAJ9064674.1"/>
    <property type="molecule type" value="Genomic_DNA"/>
</dbReference>
<keyword evidence="2" id="KW-1185">Reference proteome</keyword>